<evidence type="ECO:0000256" key="3">
    <source>
        <dbReference type="PROSITE-ProRule" id="PRU00339"/>
    </source>
</evidence>
<name>A0A8J8GGW5_9BACI</name>
<reference evidence="5" key="1">
    <citation type="submission" date="2020-06" db="EMBL/GenBank/DDBJ databases">
        <title>A novel thermopfilic bacterium from Erzurum, Turkey.</title>
        <authorList>
            <person name="Adiguzel A."/>
            <person name="Ay H."/>
            <person name="Baltaci M.O."/>
        </authorList>
    </citation>
    <scope>NUCLEOTIDE SEQUENCE</scope>
    <source>
        <strain evidence="5">P2</strain>
    </source>
</reference>
<organism evidence="5 6">
    <name type="scientific">Calidifontibacillus erzurumensis</name>
    <dbReference type="NCBI Taxonomy" id="2741433"/>
    <lineage>
        <taxon>Bacteria</taxon>
        <taxon>Bacillati</taxon>
        <taxon>Bacillota</taxon>
        <taxon>Bacilli</taxon>
        <taxon>Bacillales</taxon>
        <taxon>Bacillaceae</taxon>
        <taxon>Calidifontibacillus/Schinkia group</taxon>
        <taxon>Calidifontibacillus</taxon>
    </lineage>
</organism>
<dbReference type="AlphaFoldDB" id="A0A8J8GGW5"/>
<dbReference type="PROSITE" id="PS50005">
    <property type="entry name" value="TPR"/>
    <property type="match status" value="1"/>
</dbReference>
<evidence type="ECO:0000313" key="5">
    <source>
        <dbReference type="EMBL" id="NSL53174.1"/>
    </source>
</evidence>
<dbReference type="PANTHER" id="PTHR45586">
    <property type="entry name" value="TPR REPEAT-CONTAINING PROTEIN PA4667"/>
    <property type="match status" value="1"/>
</dbReference>
<dbReference type="PANTHER" id="PTHR45586:SF1">
    <property type="entry name" value="LIPOPOLYSACCHARIDE ASSEMBLY PROTEIN B"/>
    <property type="match status" value="1"/>
</dbReference>
<keyword evidence="2 3" id="KW-0802">TPR repeat</keyword>
<keyword evidence="1" id="KW-0677">Repeat</keyword>
<dbReference type="Pfam" id="PF13432">
    <property type="entry name" value="TPR_16"/>
    <property type="match status" value="1"/>
</dbReference>
<dbReference type="Proteomes" id="UP000625804">
    <property type="component" value="Unassembled WGS sequence"/>
</dbReference>
<comment type="caution">
    <text evidence="5">The sequence shown here is derived from an EMBL/GenBank/DDBJ whole genome shotgun (WGS) entry which is preliminary data.</text>
</comment>
<evidence type="ECO:0000256" key="1">
    <source>
        <dbReference type="ARBA" id="ARBA00022737"/>
    </source>
</evidence>
<dbReference type="InterPro" id="IPR019734">
    <property type="entry name" value="TPR_rpt"/>
</dbReference>
<dbReference type="Gene3D" id="1.25.40.10">
    <property type="entry name" value="Tetratricopeptide repeat domain"/>
    <property type="match status" value="2"/>
</dbReference>
<protein>
    <submittedName>
        <fullName evidence="5">Tetratricopeptide repeat protein</fullName>
    </submittedName>
</protein>
<proteinExistence type="predicted"/>
<dbReference type="RefSeq" id="WP_173732374.1">
    <property type="nucleotide sequence ID" value="NZ_JABTTE010000030.1"/>
</dbReference>
<dbReference type="EMBL" id="JABTTE010000030">
    <property type="protein sequence ID" value="NSL53174.1"/>
    <property type="molecule type" value="Genomic_DNA"/>
</dbReference>
<feature type="repeat" description="TPR" evidence="3">
    <location>
        <begin position="39"/>
        <end position="72"/>
    </location>
</feature>
<feature type="region of interest" description="Disordered" evidence="4">
    <location>
        <begin position="1"/>
        <end position="24"/>
    </location>
</feature>
<accession>A0A8J8GGW5</accession>
<dbReference type="SMART" id="SM00028">
    <property type="entry name" value="TPR"/>
    <property type="match status" value="6"/>
</dbReference>
<gene>
    <name evidence="5" type="ORF">HR057_15640</name>
</gene>
<feature type="compositionally biased region" description="Basic and acidic residues" evidence="4">
    <location>
        <begin position="12"/>
        <end position="24"/>
    </location>
</feature>
<keyword evidence="6" id="KW-1185">Reference proteome</keyword>
<evidence type="ECO:0000313" key="6">
    <source>
        <dbReference type="Proteomes" id="UP000625804"/>
    </source>
</evidence>
<dbReference type="InterPro" id="IPR011990">
    <property type="entry name" value="TPR-like_helical_dom_sf"/>
</dbReference>
<evidence type="ECO:0000256" key="2">
    <source>
        <dbReference type="ARBA" id="ARBA00022803"/>
    </source>
</evidence>
<sequence length="523" mass="61270">MEIKTLDPNSTKQDERIQSPYNDSKKNQYGEIVEFVRDGEHFFNKGLKYYRQRDLNKAKKYLHRAIHFNPKKAEYLCQLAIVLSELEEYKKANALLLDVVEKLDPNMYECYSFLANNYAHLGLFQEAKKYANMYLTLAPDGEFYEDTEELLDLLSIEMNELDIHSEEDELIIRQETARELLEQGKLEEASDMLQKIVKEYPEFWSAYNNLSLAQFYLGNVQKAVKITQDVLKRSKGNLHALCNLAVFYYYLGREKDVADLVEQLKAVHPIDMDHRSKLGVTFALLGQYESAYTWLRWLYKHGYEGDGAFYYWLSISAFYTNHENFAKEIWQKVVKLNPDKQGTEPWSKNYNYIGQHELKMYEAIIYTFKSDMCIEKKLLLLLLLMKTGNMTALEEINEYLQNEDENPILKEFAKLMLCKLTNEKAPVSERVIDAGHVIDTISEFSTWPEVLEQKFYLFWFRVMVGAFDEPISFKNHHAWAAVIEFGCLLAEGHKVTKKQLADKYGISTSTFDKYIDYASEQLI</sequence>
<evidence type="ECO:0000256" key="4">
    <source>
        <dbReference type="SAM" id="MobiDB-lite"/>
    </source>
</evidence>
<dbReference type="SUPFAM" id="SSF48452">
    <property type="entry name" value="TPR-like"/>
    <property type="match status" value="1"/>
</dbReference>
<dbReference type="InterPro" id="IPR051012">
    <property type="entry name" value="CellSynth/LPSAsmb/PSIAsmb"/>
</dbReference>